<proteinExistence type="predicted"/>
<sequence length="226" mass="25533">IRLPDDDRIHPLPPSTGTFPLYNINAFSHILPEQIAAKGGIFFPMWQREAMWIEFEAFEHIDSNGPTQYAVRINLGEINAITGKSIREVSDVQDYVIVPGQDWVDGILVQPGVVRQFVAMPLGRGYTVEGQITGEEKIGGLQIEVTPRVSNEVHKGTRFFLPDSTPLDIQDCPHDQHISIGSKISMRWDYHLRKPSVADFINIHPGEEFDQSFILKVRPQKGPYMS</sequence>
<feature type="non-terminal residue" evidence="1">
    <location>
        <position position="1"/>
    </location>
</feature>
<dbReference type="OrthoDB" id="428577at2759"/>
<evidence type="ECO:0000313" key="1">
    <source>
        <dbReference type="EMBL" id="OMP81768.1"/>
    </source>
</evidence>
<name>A0A1S8B325_9PEZI</name>
<reference evidence="1 2" key="1">
    <citation type="submission" date="2017-01" db="EMBL/GenBank/DDBJ databases">
        <title>Draft genome sequence of Diplodia seriata F98.1, a fungal species involved in grapevine trunk diseases.</title>
        <authorList>
            <person name="Robert-Siegwald G."/>
            <person name="Vallet J."/>
            <person name="Abou-Mansour E."/>
            <person name="Xu J."/>
            <person name="Rey P."/>
            <person name="Bertsch C."/>
            <person name="Rego C."/>
            <person name="Larignon P."/>
            <person name="Fontaine F."/>
            <person name="Lebrun M.-H."/>
        </authorList>
    </citation>
    <scope>NUCLEOTIDE SEQUENCE [LARGE SCALE GENOMIC DNA]</scope>
    <source>
        <strain evidence="1 2">F98.1</strain>
    </source>
</reference>
<evidence type="ECO:0000313" key="2">
    <source>
        <dbReference type="Proteomes" id="UP000190776"/>
    </source>
</evidence>
<dbReference type="EMBL" id="MSZU01000114">
    <property type="protein sequence ID" value="OMP81768.1"/>
    <property type="molecule type" value="Genomic_DNA"/>
</dbReference>
<dbReference type="AlphaFoldDB" id="A0A1S8B325"/>
<dbReference type="STRING" id="420778.A0A1S8B325"/>
<organism evidence="1 2">
    <name type="scientific">Diplodia seriata</name>
    <dbReference type="NCBI Taxonomy" id="420778"/>
    <lineage>
        <taxon>Eukaryota</taxon>
        <taxon>Fungi</taxon>
        <taxon>Dikarya</taxon>
        <taxon>Ascomycota</taxon>
        <taxon>Pezizomycotina</taxon>
        <taxon>Dothideomycetes</taxon>
        <taxon>Dothideomycetes incertae sedis</taxon>
        <taxon>Botryosphaeriales</taxon>
        <taxon>Botryosphaeriaceae</taxon>
        <taxon>Diplodia</taxon>
    </lineage>
</organism>
<dbReference type="Proteomes" id="UP000190776">
    <property type="component" value="Unassembled WGS sequence"/>
</dbReference>
<accession>A0A1S8B325</accession>
<protein>
    <submittedName>
        <fullName evidence="1">Uncharacterized protein</fullName>
    </submittedName>
</protein>
<comment type="caution">
    <text evidence="1">The sequence shown here is derived from an EMBL/GenBank/DDBJ whole genome shotgun (WGS) entry which is preliminary data.</text>
</comment>
<gene>
    <name evidence="1" type="ORF">BK809_0006076</name>
</gene>